<evidence type="ECO:0000313" key="2">
    <source>
        <dbReference type="EMBL" id="KAH3836851.1"/>
    </source>
</evidence>
<evidence type="ECO:0000313" key="3">
    <source>
        <dbReference type="Proteomes" id="UP000828390"/>
    </source>
</evidence>
<sequence>MQLNAMLVIAGVMIANILAEDTKRLVLHSDADTAAEIIQLKQLVQEMAAKQSGN</sequence>
<comment type="caution">
    <text evidence="2">The sequence shown here is derived from an EMBL/GenBank/DDBJ whole genome shotgun (WGS) entry which is preliminary data.</text>
</comment>
<keyword evidence="3" id="KW-1185">Reference proteome</keyword>
<gene>
    <name evidence="2" type="ORF">DPMN_110227</name>
</gene>
<protein>
    <submittedName>
        <fullName evidence="2">Uncharacterized protein</fullName>
    </submittedName>
</protein>
<dbReference type="EMBL" id="JAIWYP010000004">
    <property type="protein sequence ID" value="KAH3836851.1"/>
    <property type="molecule type" value="Genomic_DNA"/>
</dbReference>
<organism evidence="2 3">
    <name type="scientific">Dreissena polymorpha</name>
    <name type="common">Zebra mussel</name>
    <name type="synonym">Mytilus polymorpha</name>
    <dbReference type="NCBI Taxonomy" id="45954"/>
    <lineage>
        <taxon>Eukaryota</taxon>
        <taxon>Metazoa</taxon>
        <taxon>Spiralia</taxon>
        <taxon>Lophotrochozoa</taxon>
        <taxon>Mollusca</taxon>
        <taxon>Bivalvia</taxon>
        <taxon>Autobranchia</taxon>
        <taxon>Heteroconchia</taxon>
        <taxon>Euheterodonta</taxon>
        <taxon>Imparidentia</taxon>
        <taxon>Neoheterodontei</taxon>
        <taxon>Myida</taxon>
        <taxon>Dreissenoidea</taxon>
        <taxon>Dreissenidae</taxon>
        <taxon>Dreissena</taxon>
    </lineage>
</organism>
<keyword evidence="1" id="KW-0732">Signal</keyword>
<dbReference type="Proteomes" id="UP000828390">
    <property type="component" value="Unassembled WGS sequence"/>
</dbReference>
<evidence type="ECO:0000256" key="1">
    <source>
        <dbReference type="SAM" id="SignalP"/>
    </source>
</evidence>
<feature type="signal peptide" evidence="1">
    <location>
        <begin position="1"/>
        <end position="19"/>
    </location>
</feature>
<feature type="chain" id="PRO_5038723783" evidence="1">
    <location>
        <begin position="20"/>
        <end position="54"/>
    </location>
</feature>
<reference evidence="2" key="2">
    <citation type="submission" date="2020-11" db="EMBL/GenBank/DDBJ databases">
        <authorList>
            <person name="McCartney M.A."/>
            <person name="Auch B."/>
            <person name="Kono T."/>
            <person name="Mallez S."/>
            <person name="Becker A."/>
            <person name="Gohl D.M."/>
            <person name="Silverstein K.A.T."/>
            <person name="Koren S."/>
            <person name="Bechman K.B."/>
            <person name="Herman A."/>
            <person name="Abrahante J.E."/>
            <person name="Garbe J."/>
        </authorList>
    </citation>
    <scope>NUCLEOTIDE SEQUENCE</scope>
    <source>
        <strain evidence="2">Duluth1</strain>
        <tissue evidence="2">Whole animal</tissue>
    </source>
</reference>
<reference evidence="2" key="1">
    <citation type="journal article" date="2019" name="bioRxiv">
        <title>The Genome of the Zebra Mussel, Dreissena polymorpha: A Resource for Invasive Species Research.</title>
        <authorList>
            <person name="McCartney M.A."/>
            <person name="Auch B."/>
            <person name="Kono T."/>
            <person name="Mallez S."/>
            <person name="Zhang Y."/>
            <person name="Obille A."/>
            <person name="Becker A."/>
            <person name="Abrahante J.E."/>
            <person name="Garbe J."/>
            <person name="Badalamenti J.P."/>
            <person name="Herman A."/>
            <person name="Mangelson H."/>
            <person name="Liachko I."/>
            <person name="Sullivan S."/>
            <person name="Sone E.D."/>
            <person name="Koren S."/>
            <person name="Silverstein K.A.T."/>
            <person name="Beckman K.B."/>
            <person name="Gohl D.M."/>
        </authorList>
    </citation>
    <scope>NUCLEOTIDE SEQUENCE</scope>
    <source>
        <strain evidence="2">Duluth1</strain>
        <tissue evidence="2">Whole animal</tissue>
    </source>
</reference>
<accession>A0A9D4QMQ9</accession>
<name>A0A9D4QMQ9_DREPO</name>
<dbReference type="AlphaFoldDB" id="A0A9D4QMQ9"/>
<proteinExistence type="predicted"/>